<keyword evidence="2" id="KW-1185">Reference proteome</keyword>
<accession>A0ABT4JE90</accession>
<comment type="caution">
    <text evidence="1">The sequence shown here is derived from an EMBL/GenBank/DDBJ whole genome shotgun (WGS) entry which is preliminary data.</text>
</comment>
<evidence type="ECO:0000313" key="2">
    <source>
        <dbReference type="Proteomes" id="UP001321186"/>
    </source>
</evidence>
<gene>
    <name evidence="1" type="ORF">G9H61_04080</name>
</gene>
<sequence length="52" mass="5933">MKNDQKESLVEKLNEANEKKTWMSPTIEHWEHIHIEISQGGGVDSGHSAYIV</sequence>
<proteinExistence type="predicted"/>
<dbReference type="EMBL" id="JAANOH010000001">
    <property type="protein sequence ID" value="MCZ2474609.1"/>
    <property type="molecule type" value="Genomic_DNA"/>
</dbReference>
<dbReference type="RefSeq" id="WP_269009594.1">
    <property type="nucleotide sequence ID" value="NZ_JAANOH010000001.1"/>
</dbReference>
<name>A0ABT4JE90_9BACT</name>
<protein>
    <submittedName>
        <fullName evidence="1">Uncharacterized protein</fullName>
    </submittedName>
</protein>
<organism evidence="1 2">
    <name type="scientific">Aquirufa ecclesiirivi</name>
    <dbReference type="NCBI Taxonomy" id="2715124"/>
    <lineage>
        <taxon>Bacteria</taxon>
        <taxon>Pseudomonadati</taxon>
        <taxon>Bacteroidota</taxon>
        <taxon>Cytophagia</taxon>
        <taxon>Cytophagales</taxon>
        <taxon>Flectobacillaceae</taxon>
        <taxon>Aquirufa</taxon>
    </lineage>
</organism>
<reference evidence="1 2" key="1">
    <citation type="submission" date="2020-03" db="EMBL/GenBank/DDBJ databases">
        <authorList>
            <person name="Pitt A."/>
            <person name="Hahn M.W."/>
        </authorList>
    </citation>
    <scope>NUCLEOTIDE SEQUENCE [LARGE SCALE GENOMIC DNA]</scope>
    <source>
        <strain evidence="1 2">5A-MARBSE</strain>
    </source>
</reference>
<dbReference type="Proteomes" id="UP001321186">
    <property type="component" value="Unassembled WGS sequence"/>
</dbReference>
<evidence type="ECO:0000313" key="1">
    <source>
        <dbReference type="EMBL" id="MCZ2474609.1"/>
    </source>
</evidence>